<evidence type="ECO:0000256" key="1">
    <source>
        <dbReference type="ARBA" id="ARBA00022801"/>
    </source>
</evidence>
<dbReference type="PANTHER" id="PTHR43674:SF13">
    <property type="entry name" value="CN HYDROLASE DOMAIN-CONTAINING PROTEIN"/>
    <property type="match status" value="1"/>
</dbReference>
<protein>
    <submittedName>
        <fullName evidence="3">Nitrilase/cyanide hydratase and apolipoprotein N-acyltransferase</fullName>
    </submittedName>
</protein>
<dbReference type="InterPro" id="IPR003010">
    <property type="entry name" value="C-N_Hydrolase"/>
</dbReference>
<dbReference type="Pfam" id="PF00795">
    <property type="entry name" value="CN_hydrolase"/>
    <property type="match status" value="1"/>
</dbReference>
<dbReference type="Gene3D" id="3.60.110.10">
    <property type="entry name" value="Carbon-nitrogen hydrolase"/>
    <property type="match status" value="1"/>
</dbReference>
<dbReference type="GO" id="GO:0016746">
    <property type="term" value="F:acyltransferase activity"/>
    <property type="evidence" value="ECO:0007669"/>
    <property type="project" value="UniProtKB-KW"/>
</dbReference>
<dbReference type="PROSITE" id="PS50263">
    <property type="entry name" value="CN_HYDROLASE"/>
    <property type="match status" value="1"/>
</dbReference>
<keyword evidence="3" id="KW-0012">Acyltransferase</keyword>
<keyword evidence="3" id="KW-0808">Transferase</keyword>
<evidence type="ECO:0000313" key="3">
    <source>
        <dbReference type="EMBL" id="ACA86293.1"/>
    </source>
</evidence>
<sequence>MKVVTIQTTWQDEPRHNVTKALELVESCCMSDSPDIICLPEFFLGPPWYMPGQSALQGITDTNIPGKITEQFGALSKKYAVYILLGSMVESLQNGKYCNTAVLLNRAGEIAGKAHKVHMFANETVVCEPGNSIEVINTEFGPIGIAVCSDFWVPETIRMLALKGAHTIFVPGGSLKQNLDAMVNAIHATAYLNCVNIVYISTVGEIHGERGGRTITVSFAGTSIIATPEGIIAKAPDNEASTLVAHLSIENILKLRAPTYNDDTWKNLLSRAPFSYKKLNEDYVGLGRDLVAETKKSIQQTQQIPPP</sequence>
<keyword evidence="4" id="KW-1185">Reference proteome</keyword>
<keyword evidence="3" id="KW-0449">Lipoprotein</keyword>
<dbReference type="Proteomes" id="UP000002168">
    <property type="component" value="Chromosome"/>
</dbReference>
<accession>B1KQQ4</accession>
<gene>
    <name evidence="3" type="ordered locus">Swoo_2009</name>
</gene>
<feature type="domain" description="CN hydrolase" evidence="2">
    <location>
        <begin position="1"/>
        <end position="249"/>
    </location>
</feature>
<dbReference type="AlphaFoldDB" id="B1KQQ4"/>
<dbReference type="HOGENOM" id="CLU_030130_4_0_6"/>
<dbReference type="STRING" id="392500.Swoo_2009"/>
<dbReference type="RefSeq" id="WP_012324639.1">
    <property type="nucleotide sequence ID" value="NC_010506.1"/>
</dbReference>
<dbReference type="InterPro" id="IPR036526">
    <property type="entry name" value="C-N_Hydrolase_sf"/>
</dbReference>
<proteinExistence type="predicted"/>
<dbReference type="eggNOG" id="COG0388">
    <property type="taxonomic scope" value="Bacteria"/>
</dbReference>
<keyword evidence="1" id="KW-0378">Hydrolase</keyword>
<organism evidence="3 4">
    <name type="scientific">Shewanella woodyi (strain ATCC 51908 / MS32)</name>
    <dbReference type="NCBI Taxonomy" id="392500"/>
    <lineage>
        <taxon>Bacteria</taxon>
        <taxon>Pseudomonadati</taxon>
        <taxon>Pseudomonadota</taxon>
        <taxon>Gammaproteobacteria</taxon>
        <taxon>Alteromonadales</taxon>
        <taxon>Shewanellaceae</taxon>
        <taxon>Shewanella</taxon>
    </lineage>
</organism>
<dbReference type="EMBL" id="CP000961">
    <property type="protein sequence ID" value="ACA86293.1"/>
    <property type="molecule type" value="Genomic_DNA"/>
</dbReference>
<reference evidence="3 4" key="1">
    <citation type="submission" date="2008-02" db="EMBL/GenBank/DDBJ databases">
        <title>Complete sequence of Shewanella woodyi ATCC 51908.</title>
        <authorList>
            <consortium name="US DOE Joint Genome Institute"/>
            <person name="Copeland A."/>
            <person name="Lucas S."/>
            <person name="Lapidus A."/>
            <person name="Glavina del Rio T."/>
            <person name="Dalin E."/>
            <person name="Tice H."/>
            <person name="Bruce D."/>
            <person name="Goodwin L."/>
            <person name="Pitluck S."/>
            <person name="Sims D."/>
            <person name="Brettin T."/>
            <person name="Detter J.C."/>
            <person name="Han C."/>
            <person name="Kuske C.R."/>
            <person name="Schmutz J."/>
            <person name="Larimer F."/>
            <person name="Land M."/>
            <person name="Hauser L."/>
            <person name="Kyrpides N."/>
            <person name="Lykidis A."/>
            <person name="Zhao J.-S."/>
            <person name="Richardson P."/>
        </authorList>
    </citation>
    <scope>NUCLEOTIDE SEQUENCE [LARGE SCALE GENOMIC DNA]</scope>
    <source>
        <strain evidence="4">ATCC 51908 / MS32</strain>
    </source>
</reference>
<dbReference type="CDD" id="cd07197">
    <property type="entry name" value="nitrilase"/>
    <property type="match status" value="1"/>
</dbReference>
<evidence type="ECO:0000313" key="4">
    <source>
        <dbReference type="Proteomes" id="UP000002168"/>
    </source>
</evidence>
<name>B1KQQ4_SHEWM</name>
<dbReference type="PANTHER" id="PTHR43674">
    <property type="entry name" value="NITRILASE C965.09-RELATED"/>
    <property type="match status" value="1"/>
</dbReference>
<evidence type="ECO:0000259" key="2">
    <source>
        <dbReference type="PROSITE" id="PS50263"/>
    </source>
</evidence>
<dbReference type="GO" id="GO:0016811">
    <property type="term" value="F:hydrolase activity, acting on carbon-nitrogen (but not peptide) bonds, in linear amides"/>
    <property type="evidence" value="ECO:0007669"/>
    <property type="project" value="TreeGrafter"/>
</dbReference>
<dbReference type="KEGG" id="swd:Swoo_2009"/>
<dbReference type="InterPro" id="IPR050345">
    <property type="entry name" value="Aliph_Amidase/BUP"/>
</dbReference>
<dbReference type="SUPFAM" id="SSF56317">
    <property type="entry name" value="Carbon-nitrogen hydrolase"/>
    <property type="match status" value="1"/>
</dbReference>